<feature type="repeat" description="ANK" evidence="14">
    <location>
        <begin position="522"/>
        <end position="554"/>
    </location>
</feature>
<feature type="domain" description="RING-type" evidence="17">
    <location>
        <begin position="912"/>
        <end position="945"/>
    </location>
</feature>
<evidence type="ECO:0000256" key="9">
    <source>
        <dbReference type="ARBA" id="ARBA00022771"/>
    </source>
</evidence>
<reference evidence="20 21" key="1">
    <citation type="submission" date="2024-03" db="EMBL/GenBank/DDBJ databases">
        <title>Adaptation during the transition from Ophiocordyceps entomopathogen to insect associate is accompanied by gene loss and intensified selection.</title>
        <authorList>
            <person name="Ward C.M."/>
            <person name="Onetto C.A."/>
            <person name="Borneman A.R."/>
        </authorList>
    </citation>
    <scope>NUCLEOTIDE SEQUENCE [LARGE SCALE GENOMIC DNA]</scope>
    <source>
        <strain evidence="20">AWRI1</strain>
        <tissue evidence="20">Single Adult Female</tissue>
    </source>
</reference>
<dbReference type="InterPro" id="IPR040847">
    <property type="entry name" value="SH3_15"/>
</dbReference>
<dbReference type="PROSITE" id="PS50297">
    <property type="entry name" value="ANK_REP_REGION"/>
    <property type="match status" value="3"/>
</dbReference>
<keyword evidence="9 15" id="KW-0863">Zinc-finger</keyword>
<dbReference type="InterPro" id="IPR036770">
    <property type="entry name" value="Ankyrin_rpt-contain_sf"/>
</dbReference>
<dbReference type="SMART" id="SM00291">
    <property type="entry name" value="ZnF_ZZ"/>
    <property type="match status" value="1"/>
</dbReference>
<keyword evidence="7" id="KW-0479">Metal-binding</keyword>
<dbReference type="Pfam" id="PF00569">
    <property type="entry name" value="ZZ"/>
    <property type="match status" value="1"/>
</dbReference>
<accession>A0AAN9U3A3</accession>
<dbReference type="GO" id="GO:0061630">
    <property type="term" value="F:ubiquitin protein ligase activity"/>
    <property type="evidence" value="ECO:0007669"/>
    <property type="project" value="UniProtKB-EC"/>
</dbReference>
<dbReference type="InterPro" id="IPR010606">
    <property type="entry name" value="Mib_Herc2"/>
</dbReference>
<dbReference type="CDD" id="cd16520">
    <property type="entry name" value="RING-HC_MIBs-like"/>
    <property type="match status" value="1"/>
</dbReference>
<comment type="subcellular location">
    <subcellularLocation>
        <location evidence="2">Cytoplasm</location>
    </subcellularLocation>
</comment>
<evidence type="ECO:0000313" key="20">
    <source>
        <dbReference type="EMBL" id="KAK7604043.1"/>
    </source>
</evidence>
<dbReference type="PRINTS" id="PR01415">
    <property type="entry name" value="ANKYRIN"/>
</dbReference>
<evidence type="ECO:0000256" key="3">
    <source>
        <dbReference type="ARBA" id="ARBA00004906"/>
    </source>
</evidence>
<evidence type="ECO:0000259" key="18">
    <source>
        <dbReference type="PROSITE" id="PS50135"/>
    </source>
</evidence>
<keyword evidence="6" id="KW-0808">Transferase</keyword>
<evidence type="ECO:0000259" key="19">
    <source>
        <dbReference type="PROSITE" id="PS51416"/>
    </source>
</evidence>
<keyword evidence="10" id="KW-0833">Ubl conjugation pathway</keyword>
<feature type="repeat" description="ANK" evidence="14">
    <location>
        <begin position="456"/>
        <end position="488"/>
    </location>
</feature>
<dbReference type="InterPro" id="IPR000433">
    <property type="entry name" value="Znf_ZZ"/>
</dbReference>
<organism evidence="20 21">
    <name type="scientific">Parthenolecanium corni</name>
    <dbReference type="NCBI Taxonomy" id="536013"/>
    <lineage>
        <taxon>Eukaryota</taxon>
        <taxon>Metazoa</taxon>
        <taxon>Ecdysozoa</taxon>
        <taxon>Arthropoda</taxon>
        <taxon>Hexapoda</taxon>
        <taxon>Insecta</taxon>
        <taxon>Pterygota</taxon>
        <taxon>Neoptera</taxon>
        <taxon>Paraneoptera</taxon>
        <taxon>Hemiptera</taxon>
        <taxon>Sternorrhyncha</taxon>
        <taxon>Coccoidea</taxon>
        <taxon>Coccidae</taxon>
        <taxon>Parthenolecanium</taxon>
    </lineage>
</organism>
<dbReference type="Gene3D" id="3.30.40.10">
    <property type="entry name" value="Zinc/RING finger domain, C3HC4 (zinc finger)"/>
    <property type="match status" value="2"/>
</dbReference>
<dbReference type="PANTHER" id="PTHR24202">
    <property type="entry name" value="E3 UBIQUITIN-PROTEIN LIGASE MIB2"/>
    <property type="match status" value="1"/>
</dbReference>
<evidence type="ECO:0000256" key="11">
    <source>
        <dbReference type="ARBA" id="ARBA00022833"/>
    </source>
</evidence>
<feature type="repeat" description="ANK" evidence="14">
    <location>
        <begin position="657"/>
        <end position="689"/>
    </location>
</feature>
<dbReference type="GO" id="GO:0016567">
    <property type="term" value="P:protein ubiquitination"/>
    <property type="evidence" value="ECO:0007669"/>
    <property type="project" value="InterPro"/>
</dbReference>
<keyword evidence="12" id="KW-0914">Notch signaling pathway</keyword>
<dbReference type="Pfam" id="PF12796">
    <property type="entry name" value="Ank_2"/>
    <property type="match status" value="3"/>
</dbReference>
<evidence type="ECO:0000256" key="16">
    <source>
        <dbReference type="SAM" id="MobiDB-lite"/>
    </source>
</evidence>
<feature type="domain" description="MIB/HERC2" evidence="19">
    <location>
        <begin position="1"/>
        <end position="70"/>
    </location>
</feature>
<comment type="caution">
    <text evidence="20">The sequence shown here is derived from an EMBL/GenBank/DDBJ whole genome shotgun (WGS) entry which is preliminary data.</text>
</comment>
<name>A0AAN9U3A3_9HEMI</name>
<feature type="domain" description="RING-type" evidence="17">
    <location>
        <begin position="834"/>
        <end position="869"/>
    </location>
</feature>
<keyword evidence="11" id="KW-0862">Zinc</keyword>
<dbReference type="InterPro" id="IPR001841">
    <property type="entry name" value="Znf_RING"/>
</dbReference>
<evidence type="ECO:0000256" key="12">
    <source>
        <dbReference type="ARBA" id="ARBA00022976"/>
    </source>
</evidence>
<dbReference type="FunFam" id="2.30.30.40:FF:000078">
    <property type="entry name" value="Putative e3 ubiquitin-protein ligase mib2"/>
    <property type="match status" value="1"/>
</dbReference>
<dbReference type="GO" id="GO:0008270">
    <property type="term" value="F:zinc ion binding"/>
    <property type="evidence" value="ECO:0007669"/>
    <property type="project" value="UniProtKB-KW"/>
</dbReference>
<proteinExistence type="predicted"/>
<gene>
    <name evidence="20" type="ORF">V9T40_004316</name>
</gene>
<dbReference type="InterPro" id="IPR037252">
    <property type="entry name" value="Mib_Herc2_sf"/>
</dbReference>
<evidence type="ECO:0000256" key="4">
    <source>
        <dbReference type="ARBA" id="ARBA00012483"/>
    </source>
</evidence>
<keyword evidence="8" id="KW-0677">Repeat</keyword>
<dbReference type="GO" id="GO:0005737">
    <property type="term" value="C:cytoplasm"/>
    <property type="evidence" value="ECO:0007669"/>
    <property type="project" value="UniProtKB-SubCell"/>
</dbReference>
<dbReference type="Pfam" id="PF13920">
    <property type="entry name" value="zf-C3HC4_3"/>
    <property type="match status" value="1"/>
</dbReference>
<dbReference type="Pfam" id="PF18346">
    <property type="entry name" value="SH3_15"/>
    <property type="match status" value="2"/>
</dbReference>
<keyword evidence="5" id="KW-0963">Cytoplasm</keyword>
<evidence type="ECO:0000256" key="10">
    <source>
        <dbReference type="ARBA" id="ARBA00022786"/>
    </source>
</evidence>
<feature type="repeat" description="ANK" evidence="14">
    <location>
        <begin position="489"/>
        <end position="521"/>
    </location>
</feature>
<dbReference type="PROSITE" id="PS01357">
    <property type="entry name" value="ZF_ZZ_1"/>
    <property type="match status" value="1"/>
</dbReference>
<dbReference type="Proteomes" id="UP001367676">
    <property type="component" value="Unassembled WGS sequence"/>
</dbReference>
<dbReference type="PROSITE" id="PS51416">
    <property type="entry name" value="MIB_HERC2"/>
    <property type="match status" value="2"/>
</dbReference>
<dbReference type="PANTHER" id="PTHR24202:SF4">
    <property type="entry name" value="E3 UBIQUITIN-PROTEIN LIGASE MIB2-RELATED"/>
    <property type="match status" value="1"/>
</dbReference>
<dbReference type="InterPro" id="IPR002110">
    <property type="entry name" value="Ankyrin_rpt"/>
</dbReference>
<evidence type="ECO:0000256" key="6">
    <source>
        <dbReference type="ARBA" id="ARBA00022679"/>
    </source>
</evidence>
<protein>
    <recommendedName>
        <fullName evidence="4">RING-type E3 ubiquitin transferase</fullName>
        <ecNumber evidence="4">2.3.2.27</ecNumber>
    </recommendedName>
</protein>
<evidence type="ECO:0000256" key="13">
    <source>
        <dbReference type="ARBA" id="ARBA00023043"/>
    </source>
</evidence>
<feature type="domain" description="ZZ-type" evidence="18">
    <location>
        <begin position="76"/>
        <end position="128"/>
    </location>
</feature>
<dbReference type="InterPro" id="IPR013083">
    <property type="entry name" value="Znf_RING/FYVE/PHD"/>
</dbReference>
<evidence type="ECO:0000256" key="14">
    <source>
        <dbReference type="PROSITE-ProRule" id="PRU00023"/>
    </source>
</evidence>
<dbReference type="PROSITE" id="PS50088">
    <property type="entry name" value="ANK_REPEAT"/>
    <property type="match status" value="4"/>
</dbReference>
<comment type="pathway">
    <text evidence="3">Protein modification; protein ubiquitination.</text>
</comment>
<evidence type="ECO:0000256" key="7">
    <source>
        <dbReference type="ARBA" id="ARBA00022723"/>
    </source>
</evidence>
<dbReference type="CDD" id="cd16726">
    <property type="entry name" value="RING-HC_MIB2_rpt1"/>
    <property type="match status" value="1"/>
</dbReference>
<feature type="region of interest" description="Disordered" evidence="16">
    <location>
        <begin position="789"/>
        <end position="824"/>
    </location>
</feature>
<evidence type="ECO:0000259" key="17">
    <source>
        <dbReference type="PROSITE" id="PS50089"/>
    </source>
</evidence>
<dbReference type="Gene3D" id="1.25.40.20">
    <property type="entry name" value="Ankyrin repeat-containing domain"/>
    <property type="match status" value="3"/>
</dbReference>
<dbReference type="FunFam" id="2.30.30.40:FF:000044">
    <property type="entry name" value="E3 ubiquitin-protein ligase MIB2, putative"/>
    <property type="match status" value="1"/>
</dbReference>
<dbReference type="InterPro" id="IPR043145">
    <property type="entry name" value="Znf_ZZ_sf"/>
</dbReference>
<keyword evidence="21" id="KW-1185">Reference proteome</keyword>
<evidence type="ECO:0000256" key="2">
    <source>
        <dbReference type="ARBA" id="ARBA00004496"/>
    </source>
</evidence>
<evidence type="ECO:0000313" key="21">
    <source>
        <dbReference type="Proteomes" id="UP001367676"/>
    </source>
</evidence>
<dbReference type="SUPFAM" id="SSF159034">
    <property type="entry name" value="Mib/herc2 domain-like"/>
    <property type="match status" value="2"/>
</dbReference>
<dbReference type="SUPFAM" id="SSF48403">
    <property type="entry name" value="Ankyrin repeat"/>
    <property type="match status" value="1"/>
</dbReference>
<sequence>MCDIGLRVIRGPDWHWDDQDGGEGFVGTVTEFGSRTSPDKTVVVLWDVGYRTNYRIGYDGAFDLRVFDNAPIGINQPRVMCNGCQKQDFSGMRFKCTQCYDYDLCFDCYMKDCHQLTHTFKRYDTSSSTGVELSTREHSRKIPIVGIFPGAKVIRGQNWDWGDQDGGLGHVGNVTDIRGWDNETDRSVASVSWIKTGVTNVYRVGHKGKVDVRCVKASVWGSCYIDHLPALGQNLNSQPRPSDEVIVFNPGDKVKVNVDEERLKSLQDGHGGWNPRMVQYIGEVGVVHRVTDKGDVRVQFENCSNRWTFHPAALVKVNRFKVGDNVRIINDVTKVQELQKGHGEWLDIMALDIGKVGQVAKIYSDGDLRVNIDDQAWTLNPFCLELVAETEATANFSELSDELRKAIGGITRVIQDLEHSKEASIEHILEEVERGNLEFLDKYFSSARTEDGLVNDGKTCLHIACHEGQLKLVRFLLSIGATPEAQDAEGDTALHYATYGNQSAVIDMLLNHGMNVNIVNKNLCSALHIAVNKQFRQCVKVLLRHGCDSNLQDSFGDTALHEAVGKGDMNLVCLLCTEGNVDYTLANNQGFNIIHTCALKGYAGIMEMLLQKARHLVDVKKEDGFAAIHLSSLNGYKAVTKILIIKGHSDINLRNGREQTPLHLAASQKRYNVVELLVKLGADVNAEDENGDTPLHLALNNKKPQIPPLDFDVEEAPSICSIYNKLKTANAQLENCMVVALICFLLQAGCSIMKSNKKGVTALQLSKKSQIFDILKDIPDLLPRLEIGGATSGQLSTSPTQAEEGPVDEASEVSVETKESDAEPECSRSVPVECLICSELADDNVILEPCKHKLACEECSSRMKKCVKCGTLISKRISHDGRIIPAKSRQRSAERLRYLESKIAEIEEAHCCPICMERRRNVAFLCGHGACDRCSFTLTMCHMCRTVITKKINLY</sequence>
<comment type="catalytic activity">
    <reaction evidence="1">
        <text>S-ubiquitinyl-[E2 ubiquitin-conjugating enzyme]-L-cysteine + [acceptor protein]-L-lysine = [E2 ubiquitin-conjugating enzyme]-L-cysteine + N(6)-ubiquitinyl-[acceptor protein]-L-lysine.</text>
        <dbReference type="EC" id="2.3.2.27"/>
    </reaction>
</comment>
<dbReference type="EC" id="2.3.2.27" evidence="4"/>
<evidence type="ECO:0000256" key="5">
    <source>
        <dbReference type="ARBA" id="ARBA00022490"/>
    </source>
</evidence>
<dbReference type="SUPFAM" id="SSF57850">
    <property type="entry name" value="RING/U-box"/>
    <property type="match status" value="1"/>
</dbReference>
<evidence type="ECO:0000256" key="15">
    <source>
        <dbReference type="PROSITE-ProRule" id="PRU00228"/>
    </source>
</evidence>
<dbReference type="Gene3D" id="2.30.30.40">
    <property type="entry name" value="SH3 Domains"/>
    <property type="match status" value="2"/>
</dbReference>
<dbReference type="SMART" id="SM00248">
    <property type="entry name" value="ANK"/>
    <property type="match status" value="8"/>
</dbReference>
<dbReference type="GO" id="GO:0007219">
    <property type="term" value="P:Notch signaling pathway"/>
    <property type="evidence" value="ECO:0007669"/>
    <property type="project" value="UniProtKB-KW"/>
</dbReference>
<dbReference type="Gene3D" id="3.30.60.90">
    <property type="match status" value="1"/>
</dbReference>
<dbReference type="AlphaFoldDB" id="A0AAN9U3A3"/>
<evidence type="ECO:0000256" key="8">
    <source>
        <dbReference type="ARBA" id="ARBA00022737"/>
    </source>
</evidence>
<dbReference type="SMART" id="SM00184">
    <property type="entry name" value="RING"/>
    <property type="match status" value="2"/>
</dbReference>
<dbReference type="PROSITE" id="PS50089">
    <property type="entry name" value="ZF_RING_2"/>
    <property type="match status" value="2"/>
</dbReference>
<dbReference type="PROSITE" id="PS50135">
    <property type="entry name" value="ZF_ZZ_2"/>
    <property type="match status" value="1"/>
</dbReference>
<feature type="compositionally biased region" description="Polar residues" evidence="16">
    <location>
        <begin position="792"/>
        <end position="801"/>
    </location>
</feature>
<dbReference type="Pfam" id="PF06701">
    <property type="entry name" value="MIB_HERC2"/>
    <property type="match status" value="2"/>
</dbReference>
<feature type="domain" description="MIB/HERC2" evidence="19">
    <location>
        <begin position="139"/>
        <end position="218"/>
    </location>
</feature>
<evidence type="ECO:0000256" key="1">
    <source>
        <dbReference type="ARBA" id="ARBA00000900"/>
    </source>
</evidence>
<keyword evidence="13 14" id="KW-0040">ANK repeat</keyword>
<dbReference type="EMBL" id="JBBCAQ010000004">
    <property type="protein sequence ID" value="KAK7604043.1"/>
    <property type="molecule type" value="Genomic_DNA"/>
</dbReference>